<organism evidence="5 6">
    <name type="scientific">Piedraia hortae CBS 480.64</name>
    <dbReference type="NCBI Taxonomy" id="1314780"/>
    <lineage>
        <taxon>Eukaryota</taxon>
        <taxon>Fungi</taxon>
        <taxon>Dikarya</taxon>
        <taxon>Ascomycota</taxon>
        <taxon>Pezizomycotina</taxon>
        <taxon>Dothideomycetes</taxon>
        <taxon>Dothideomycetidae</taxon>
        <taxon>Capnodiales</taxon>
        <taxon>Piedraiaceae</taxon>
        <taxon>Piedraia</taxon>
    </lineage>
</organism>
<protein>
    <recommendedName>
        <fullName evidence="3">Ribonuclease P protein subunit</fullName>
    </recommendedName>
</protein>
<dbReference type="SUPFAM" id="SSF101744">
    <property type="entry name" value="Rof/RNase P subunit-like"/>
    <property type="match status" value="1"/>
</dbReference>
<dbReference type="GO" id="GO:0033204">
    <property type="term" value="F:ribonuclease P RNA binding"/>
    <property type="evidence" value="ECO:0007669"/>
    <property type="project" value="InterPro"/>
</dbReference>
<dbReference type="AlphaFoldDB" id="A0A6A7C131"/>
<evidence type="ECO:0000313" key="5">
    <source>
        <dbReference type="EMBL" id="KAF2861113.1"/>
    </source>
</evidence>
<keyword evidence="3" id="KW-0539">Nucleus</keyword>
<dbReference type="EMBL" id="MU005975">
    <property type="protein sequence ID" value="KAF2861113.1"/>
    <property type="molecule type" value="Genomic_DNA"/>
</dbReference>
<gene>
    <name evidence="5" type="ORF">K470DRAFT_281733</name>
</gene>
<keyword evidence="6" id="KW-1185">Reference proteome</keyword>
<accession>A0A6A7C131</accession>
<evidence type="ECO:0000256" key="1">
    <source>
        <dbReference type="ARBA" id="ARBA00004123"/>
    </source>
</evidence>
<comment type="similarity">
    <text evidence="2">Belongs to the eukaryotic/archaeal RNase P protein component 1 family.</text>
</comment>
<dbReference type="InterPro" id="IPR016848">
    <property type="entry name" value="RNase_P/MRP_Rpp29-subunit"/>
</dbReference>
<sequence length="207" mass="22959">MAEHIAKVLLKRAHSPDTAATLFTENVLQRPLVLHPTVPVTKKVRGGRIAKRTGNKKRKPQPLSRGQIRKLGLHEIPKSKQKFGIYKPLNGLWEGYIREVLGIATGRTYIDTLSAGPLLLTADYHGALITVVKSTCPSRVGIRGIVVKDTMFTFEVVTKKDQLKVLPKEGSIFRVIIGECVVELNGDAFKCRAPDRAGRKFKGVFPR</sequence>
<dbReference type="GO" id="GO:0006364">
    <property type="term" value="P:rRNA processing"/>
    <property type="evidence" value="ECO:0007669"/>
    <property type="project" value="TreeGrafter"/>
</dbReference>
<dbReference type="Proteomes" id="UP000799421">
    <property type="component" value="Unassembled WGS sequence"/>
</dbReference>
<dbReference type="InterPro" id="IPR036980">
    <property type="entry name" value="RNase_P/MRP_Rpp29_sf"/>
</dbReference>
<dbReference type="InterPro" id="IPR002730">
    <property type="entry name" value="Rpp29/RNP1"/>
</dbReference>
<evidence type="ECO:0000256" key="2">
    <source>
        <dbReference type="ARBA" id="ARBA00006181"/>
    </source>
</evidence>
<evidence type="ECO:0000313" key="6">
    <source>
        <dbReference type="Proteomes" id="UP000799421"/>
    </source>
</evidence>
<dbReference type="GO" id="GO:0000172">
    <property type="term" value="C:ribonuclease MRP complex"/>
    <property type="evidence" value="ECO:0007669"/>
    <property type="project" value="InterPro"/>
</dbReference>
<proteinExistence type="inferred from homology"/>
<dbReference type="SMART" id="SM00538">
    <property type="entry name" value="POP4"/>
    <property type="match status" value="1"/>
</dbReference>
<feature type="compositionally biased region" description="Basic residues" evidence="4">
    <location>
        <begin position="45"/>
        <end position="60"/>
    </location>
</feature>
<evidence type="ECO:0000256" key="4">
    <source>
        <dbReference type="SAM" id="MobiDB-lite"/>
    </source>
</evidence>
<dbReference type="GO" id="GO:0005634">
    <property type="term" value="C:nucleus"/>
    <property type="evidence" value="ECO:0007669"/>
    <property type="project" value="UniProtKB-SubCell"/>
</dbReference>
<dbReference type="OrthoDB" id="124041at2759"/>
<dbReference type="PANTHER" id="PTHR13348:SF0">
    <property type="entry name" value="RIBONUCLEASE P PROTEIN SUBUNIT P29"/>
    <property type="match status" value="1"/>
</dbReference>
<keyword evidence="3" id="KW-0819">tRNA processing</keyword>
<dbReference type="PIRSF" id="PIRSF027081">
    <property type="entry name" value="RNase_P/MRP_p29_subunit"/>
    <property type="match status" value="1"/>
</dbReference>
<feature type="region of interest" description="Disordered" evidence="4">
    <location>
        <begin position="45"/>
        <end position="64"/>
    </location>
</feature>
<dbReference type="Pfam" id="PF01868">
    <property type="entry name" value="RNase_P-MRP_p29"/>
    <property type="match status" value="1"/>
</dbReference>
<dbReference type="GO" id="GO:0030677">
    <property type="term" value="C:ribonuclease P complex"/>
    <property type="evidence" value="ECO:0007669"/>
    <property type="project" value="InterPro"/>
</dbReference>
<dbReference type="GO" id="GO:0001682">
    <property type="term" value="P:tRNA 5'-leader removal"/>
    <property type="evidence" value="ECO:0007669"/>
    <property type="project" value="InterPro"/>
</dbReference>
<dbReference type="Gene3D" id="2.30.30.210">
    <property type="entry name" value="Ribonuclease P/MRP, subunit p29"/>
    <property type="match status" value="1"/>
</dbReference>
<reference evidence="5" key="1">
    <citation type="journal article" date="2020" name="Stud. Mycol.">
        <title>101 Dothideomycetes genomes: a test case for predicting lifestyles and emergence of pathogens.</title>
        <authorList>
            <person name="Haridas S."/>
            <person name="Albert R."/>
            <person name="Binder M."/>
            <person name="Bloem J."/>
            <person name="Labutti K."/>
            <person name="Salamov A."/>
            <person name="Andreopoulos B."/>
            <person name="Baker S."/>
            <person name="Barry K."/>
            <person name="Bills G."/>
            <person name="Bluhm B."/>
            <person name="Cannon C."/>
            <person name="Castanera R."/>
            <person name="Culley D."/>
            <person name="Daum C."/>
            <person name="Ezra D."/>
            <person name="Gonzalez J."/>
            <person name="Henrissat B."/>
            <person name="Kuo A."/>
            <person name="Liang C."/>
            <person name="Lipzen A."/>
            <person name="Lutzoni F."/>
            <person name="Magnuson J."/>
            <person name="Mondo S."/>
            <person name="Nolan M."/>
            <person name="Ohm R."/>
            <person name="Pangilinan J."/>
            <person name="Park H.-J."/>
            <person name="Ramirez L."/>
            <person name="Alfaro M."/>
            <person name="Sun H."/>
            <person name="Tritt A."/>
            <person name="Yoshinaga Y."/>
            <person name="Zwiers L.-H."/>
            <person name="Turgeon B."/>
            <person name="Goodwin S."/>
            <person name="Spatafora J."/>
            <person name="Crous P."/>
            <person name="Grigoriev I."/>
        </authorList>
    </citation>
    <scope>NUCLEOTIDE SEQUENCE</scope>
    <source>
        <strain evidence="5">CBS 480.64</strain>
    </source>
</reference>
<comment type="subcellular location">
    <subcellularLocation>
        <location evidence="1">Nucleus</location>
    </subcellularLocation>
</comment>
<name>A0A6A7C131_9PEZI</name>
<dbReference type="PANTHER" id="PTHR13348">
    <property type="entry name" value="RIBONUCLEASE P SUBUNIT P29"/>
    <property type="match status" value="1"/>
</dbReference>
<dbReference type="InterPro" id="IPR023534">
    <property type="entry name" value="Rof/RNase_P-like"/>
</dbReference>
<evidence type="ECO:0000256" key="3">
    <source>
        <dbReference type="PIRNR" id="PIRNR027081"/>
    </source>
</evidence>